<keyword evidence="3" id="KW-1185">Reference proteome</keyword>
<evidence type="ECO:0000313" key="3">
    <source>
        <dbReference type="Proteomes" id="UP000291116"/>
    </source>
</evidence>
<dbReference type="OrthoDB" id="10648059at2759"/>
<sequence>MADGRENGQGRTPYRSLPPDIWAECLHYLLPEELSKASQLLPHTNVAVEGDSAEKAAWMAVRSMAGIARTHWENLAIASNGVGATLDEQHGESIDEKAIAVQSVVQQDKGPIGNVLRVGRSTSIGGGDNPNLDKRNDNERSASTTTKQQQLVRFQDETWQGLYGLLYGILSEVVATETAGEPSDRVPESEQSDLNVDESDARDEDANAPLVGVEEQGADEVDATDNKAYDPEYIALAIGLLFDAPSMPPLLMTLQRREKLEKLAVATFERSSNARTKSVPSDTRSCLLSLRLGNAGLWDVAADILSLSSSLDDGEYSETNERTDEQRVLAIDRAIYSSKFLIDRLYSQTYVRPGMDVPELRSAIECARKAVKSAGPRYQIFLTMQMRSTTFVEDKGWWIEENDETNQQRKRPPPPIRSLFANDALRYIHAKLALTRALTLTGQHLGLRACTIGDLEVFPLEFTEEDLLLAASGEPSSTFKASLLFFKESMDQCLGLDVLFQNQWLVMEETEEALVAIAKKKGVARTAMPSVYRSTRHRTIPLLGAKMAAVGELNYCMSSVFSRIGSERGNELGLISIAHLSEAFRVVMNEALQSGGSGGRGPRCVLDETTLEVLVYCAKDLGKACGFLQRFDADLSELDSLVAGDPSLVLDFAYVFSIYLHGSSSHPTVENIGRLCEGYRAESGRSPPSGASLRDSYHRVAKWIVEEFVSSPPTPN</sequence>
<evidence type="ECO:0000313" key="2">
    <source>
        <dbReference type="EMBL" id="VEU34303.1"/>
    </source>
</evidence>
<dbReference type="AlphaFoldDB" id="A0A448YWY4"/>
<gene>
    <name evidence="2" type="ORF">PSNMU_V1.4_AUG-EV-PASAV3_0010060</name>
</gene>
<protein>
    <submittedName>
        <fullName evidence="2">Uncharacterized protein</fullName>
    </submittedName>
</protein>
<name>A0A448YWY4_9STRA</name>
<proteinExistence type="predicted"/>
<organism evidence="2 3">
    <name type="scientific">Pseudo-nitzschia multistriata</name>
    <dbReference type="NCBI Taxonomy" id="183589"/>
    <lineage>
        <taxon>Eukaryota</taxon>
        <taxon>Sar</taxon>
        <taxon>Stramenopiles</taxon>
        <taxon>Ochrophyta</taxon>
        <taxon>Bacillariophyta</taxon>
        <taxon>Bacillariophyceae</taxon>
        <taxon>Bacillariophycidae</taxon>
        <taxon>Bacillariales</taxon>
        <taxon>Bacillariaceae</taxon>
        <taxon>Pseudo-nitzschia</taxon>
    </lineage>
</organism>
<feature type="region of interest" description="Disordered" evidence="1">
    <location>
        <begin position="115"/>
        <end position="149"/>
    </location>
</feature>
<evidence type="ECO:0000256" key="1">
    <source>
        <dbReference type="SAM" id="MobiDB-lite"/>
    </source>
</evidence>
<feature type="region of interest" description="Disordered" evidence="1">
    <location>
        <begin position="178"/>
        <end position="204"/>
    </location>
</feature>
<accession>A0A448YWY4</accession>
<reference evidence="2 3" key="1">
    <citation type="submission" date="2019-01" db="EMBL/GenBank/DDBJ databases">
        <authorList>
            <person name="Ferrante I. M."/>
        </authorList>
    </citation>
    <scope>NUCLEOTIDE SEQUENCE [LARGE SCALE GENOMIC DNA]</scope>
    <source>
        <strain evidence="2 3">B856</strain>
    </source>
</reference>
<dbReference type="Proteomes" id="UP000291116">
    <property type="component" value="Unassembled WGS sequence"/>
</dbReference>
<feature type="compositionally biased region" description="Basic and acidic residues" evidence="1">
    <location>
        <begin position="131"/>
        <end position="140"/>
    </location>
</feature>
<dbReference type="EMBL" id="CAACVS010000025">
    <property type="protein sequence ID" value="VEU34303.1"/>
    <property type="molecule type" value="Genomic_DNA"/>
</dbReference>